<reference evidence="1" key="1">
    <citation type="submission" date="2018-01" db="EMBL/GenBank/DDBJ databases">
        <authorList>
            <person name="Krukenberg V."/>
        </authorList>
    </citation>
    <scope>NUCLEOTIDE SEQUENCE</scope>
    <source>
        <strain evidence="1">E20ANME2</strain>
    </source>
</reference>
<evidence type="ECO:0000313" key="1">
    <source>
        <dbReference type="EMBL" id="PXF59990.1"/>
    </source>
</evidence>
<name>A0AC61L1D6_9EURY</name>
<comment type="caution">
    <text evidence="1">The sequence shown here is derived from an EMBL/GenBank/DDBJ whole genome shotgun (WGS) entry which is preliminary data.</text>
</comment>
<accession>A0AC61L1D6</accession>
<sequence length="84" mass="9289">MDEVLSRIENGTTIDTIVKELSMNRSTLLAMIEFLVDEQYLEVVDLQCSCSTSNLCEQCQCSGADTGHGMAMYVLTSKGLRFIS</sequence>
<evidence type="ECO:0000313" key="2">
    <source>
        <dbReference type="Proteomes" id="UP000248329"/>
    </source>
</evidence>
<dbReference type="EMBL" id="PQXF01000020">
    <property type="protein sequence ID" value="PXF59990.1"/>
    <property type="molecule type" value="Genomic_DNA"/>
</dbReference>
<organism evidence="1 2">
    <name type="scientific">Candidatus Methanogaster sp</name>
    <dbReference type="NCBI Taxonomy" id="3386292"/>
    <lineage>
        <taxon>Archaea</taxon>
        <taxon>Methanobacteriati</taxon>
        <taxon>Methanobacteriota</taxon>
        <taxon>Stenosarchaea group</taxon>
        <taxon>Methanomicrobia</taxon>
        <taxon>Methanosarcinales</taxon>
        <taxon>ANME-2 cluster</taxon>
        <taxon>Candidatus Methanogasteraceae</taxon>
        <taxon>Candidatus Methanogaster</taxon>
    </lineage>
</organism>
<protein>
    <submittedName>
        <fullName evidence="1">Uncharacterized protein</fullName>
    </submittedName>
</protein>
<proteinExistence type="predicted"/>
<gene>
    <name evidence="1" type="ORF">C4B59_10200</name>
</gene>
<dbReference type="Proteomes" id="UP000248329">
    <property type="component" value="Unassembled WGS sequence"/>
</dbReference>